<evidence type="ECO:0000256" key="1">
    <source>
        <dbReference type="SAM" id="MobiDB-lite"/>
    </source>
</evidence>
<gene>
    <name evidence="2" type="ordered locus">Mmc1_3289</name>
</gene>
<evidence type="ECO:0000313" key="3">
    <source>
        <dbReference type="Proteomes" id="UP000002586"/>
    </source>
</evidence>
<reference evidence="3" key="1">
    <citation type="journal article" date="2009" name="Appl. Environ. Microbiol.">
        <title>Complete genome sequence of the chemolithoautotrophic marine magnetotactic coccus strain MC-1.</title>
        <authorList>
            <person name="Schubbe S."/>
            <person name="Williams T.J."/>
            <person name="Xie G."/>
            <person name="Kiss H.E."/>
            <person name="Brettin T.S."/>
            <person name="Martinez D."/>
            <person name="Ross C.A."/>
            <person name="Schuler D."/>
            <person name="Cox B.L."/>
            <person name="Nealson K.H."/>
            <person name="Bazylinski D.A."/>
        </authorList>
    </citation>
    <scope>NUCLEOTIDE SEQUENCE [LARGE SCALE GENOMIC DNA]</scope>
    <source>
        <strain evidence="3">ATCC BAA-1437 / JCM 17883 / MC-1</strain>
    </source>
</reference>
<dbReference type="HOGENOM" id="CLU_914667_0_0_5"/>
<keyword evidence="3" id="KW-1185">Reference proteome</keyword>
<dbReference type="AlphaFoldDB" id="A0LCT6"/>
<organism evidence="2 3">
    <name type="scientific">Magnetococcus marinus (strain ATCC BAA-1437 / JCM 17883 / MC-1)</name>
    <dbReference type="NCBI Taxonomy" id="156889"/>
    <lineage>
        <taxon>Bacteria</taxon>
        <taxon>Pseudomonadati</taxon>
        <taxon>Pseudomonadota</taxon>
        <taxon>Magnetococcia</taxon>
        <taxon>Magnetococcales</taxon>
        <taxon>Magnetococcaceae</taxon>
        <taxon>Magnetococcus</taxon>
    </lineage>
</organism>
<proteinExistence type="predicted"/>
<accession>A0LCT6</accession>
<name>A0LCT6_MAGMM</name>
<dbReference type="Proteomes" id="UP000002586">
    <property type="component" value="Chromosome"/>
</dbReference>
<dbReference type="EMBL" id="CP000471">
    <property type="protein sequence ID" value="ABK45779.1"/>
    <property type="molecule type" value="Genomic_DNA"/>
</dbReference>
<feature type="compositionally biased region" description="Basic and acidic residues" evidence="1">
    <location>
        <begin position="294"/>
        <end position="304"/>
    </location>
</feature>
<sequence length="304" mass="34813">MSVDVIGSTAFKQNWIDTKSNDSWFIFFESFFNDFHTKFKSCIADHAKEDERQVDRDISPWKFMGDEIIYSIEIKKSWQALFLLKSFRSAVIEHRNEIEDSRNSVSLKATAWLAGFPVGNSVVDTPTGEDYLGPLIDTGFRLSKFASREQMVISVDLAWYITKSDSRPDGFYLHGLETLKGVLGGRDYPIIWWDMDNALTEKMTSVGLLSKIDSANLNKYCECFIERAQKPLIFPFCPDDNERRPDGYDEDLKCIRKLRNSVPDDHPSIEDGESVDIQISSDKDEQAVKNAIEQTEKELNSKLS</sequence>
<dbReference type="KEGG" id="mgm:Mmc1_3289"/>
<feature type="region of interest" description="Disordered" evidence="1">
    <location>
        <begin position="262"/>
        <end position="304"/>
    </location>
</feature>
<dbReference type="eggNOG" id="COG2114">
    <property type="taxonomic scope" value="Bacteria"/>
</dbReference>
<reference evidence="2 3" key="2">
    <citation type="journal article" date="2012" name="Int. J. Syst. Evol. Microbiol.">
        <title>Magnetococcus marinus gen. nov., sp. nov., a marine, magnetotactic bacterium that represents a novel lineage (Magnetococcaceae fam. nov.; Magnetococcales ord. nov.) at the base of the Alphaproteobacteria.</title>
        <authorList>
            <person name="Bazylinski D.A."/>
            <person name="Williams T.J."/>
            <person name="Lefevre C.T."/>
            <person name="Berg R.J."/>
            <person name="Zhang C.L."/>
            <person name="Bowser S.S."/>
            <person name="Dean A.J."/>
            <person name="Beveridge T.J."/>
        </authorList>
    </citation>
    <scope>NUCLEOTIDE SEQUENCE [LARGE SCALE GENOMIC DNA]</scope>
    <source>
        <strain evidence="3">ATCC BAA-1437 / JCM 17883 / MC-1</strain>
    </source>
</reference>
<protein>
    <submittedName>
        <fullName evidence="2">Uncharacterized protein</fullName>
    </submittedName>
</protein>
<dbReference type="STRING" id="156889.Mmc1_3289"/>
<evidence type="ECO:0000313" key="2">
    <source>
        <dbReference type="EMBL" id="ABK45779.1"/>
    </source>
</evidence>